<reference evidence="2 3" key="1">
    <citation type="journal article" date="2019" name="Appl. Environ. Microbiol.">
        <title>Co-occurrence of broad and narrow host-range viruses infecting the toxic bloom-forming cyanobacterium Microcystis aeruginosa.</title>
        <authorList>
            <person name="Morimoto D."/>
            <person name="Tominaga K."/>
            <person name="Nishimura Y."/>
            <person name="Yoshida N."/>
            <person name="Kimura S."/>
            <person name="Sako Y."/>
            <person name="Yoshida T."/>
        </authorList>
    </citation>
    <scope>NUCLEOTIDE SEQUENCE [LARGE SCALE GENOMIC DNA]</scope>
    <source>
        <strain evidence="2 3">11-30S32</strain>
    </source>
</reference>
<protein>
    <recommendedName>
        <fullName evidence="1">DUF6883 domain-containing protein</fullName>
    </recommendedName>
</protein>
<gene>
    <name evidence="2" type="ORF">MAE30S32_12320</name>
</gene>
<dbReference type="Proteomes" id="UP000321223">
    <property type="component" value="Unassembled WGS sequence"/>
</dbReference>
<evidence type="ECO:0000313" key="2">
    <source>
        <dbReference type="EMBL" id="GCA92580.1"/>
    </source>
</evidence>
<comment type="caution">
    <text evidence="2">The sequence shown here is derived from an EMBL/GenBank/DDBJ whole genome shotgun (WGS) entry which is preliminary data.</text>
</comment>
<dbReference type="EMBL" id="BHVU01000051">
    <property type="protein sequence ID" value="GCA92580.1"/>
    <property type="molecule type" value="Genomic_DNA"/>
</dbReference>
<name>A0A510PFQ8_MICAE</name>
<evidence type="ECO:0000313" key="3">
    <source>
        <dbReference type="Proteomes" id="UP000321223"/>
    </source>
</evidence>
<dbReference type="Pfam" id="PF21814">
    <property type="entry name" value="DUF6883"/>
    <property type="match status" value="1"/>
</dbReference>
<sequence>MEQNWQSGNPLPMAKQAEIDPRKFTEYSMNPFNTNNQGKWQAFMILGYNIESSQGRQIAAQSIINQIRLHSENNPATLDEPSEYGIRFTVTIPIIGINYLQGTLVTKWQIDKNKQIPRLITNWLKINQNNG</sequence>
<feature type="domain" description="DUF6883" evidence="1">
    <location>
        <begin position="11"/>
        <end position="123"/>
    </location>
</feature>
<dbReference type="RefSeq" id="WP_147069445.1">
    <property type="nucleotide sequence ID" value="NZ_BHVU01000051.1"/>
</dbReference>
<dbReference type="AlphaFoldDB" id="A0A510PFQ8"/>
<accession>A0A510PFQ8</accession>
<dbReference type="InterPro" id="IPR049250">
    <property type="entry name" value="DUF6883"/>
</dbReference>
<evidence type="ECO:0000259" key="1">
    <source>
        <dbReference type="Pfam" id="PF21814"/>
    </source>
</evidence>
<proteinExistence type="predicted"/>
<organism evidence="2 3">
    <name type="scientific">Microcystis aeruginosa 11-30S32</name>
    <dbReference type="NCBI Taxonomy" id="2358142"/>
    <lineage>
        <taxon>Bacteria</taxon>
        <taxon>Bacillati</taxon>
        <taxon>Cyanobacteriota</taxon>
        <taxon>Cyanophyceae</taxon>
        <taxon>Oscillatoriophycideae</taxon>
        <taxon>Chroococcales</taxon>
        <taxon>Microcystaceae</taxon>
        <taxon>Microcystis</taxon>
    </lineage>
</organism>